<feature type="domain" description="Amidase" evidence="1">
    <location>
        <begin position="29"/>
        <end position="137"/>
    </location>
</feature>
<comment type="caution">
    <text evidence="2">The sequence shown here is derived from an EMBL/GenBank/DDBJ whole genome shotgun (WGS) entry which is preliminary data.</text>
</comment>
<dbReference type="SUPFAM" id="SSF75304">
    <property type="entry name" value="Amidase signature (AS) enzymes"/>
    <property type="match status" value="1"/>
</dbReference>
<evidence type="ECO:0000259" key="1">
    <source>
        <dbReference type="Pfam" id="PF01425"/>
    </source>
</evidence>
<gene>
    <name evidence="2" type="ORF">FAUST_9824</name>
</gene>
<evidence type="ECO:0000313" key="3">
    <source>
        <dbReference type="Proteomes" id="UP000537989"/>
    </source>
</evidence>
<keyword evidence="3" id="KW-1185">Reference proteome</keyword>
<organism evidence="2 3">
    <name type="scientific">Fusarium austroamericanum</name>
    <dbReference type="NCBI Taxonomy" id="282268"/>
    <lineage>
        <taxon>Eukaryota</taxon>
        <taxon>Fungi</taxon>
        <taxon>Dikarya</taxon>
        <taxon>Ascomycota</taxon>
        <taxon>Pezizomycotina</taxon>
        <taxon>Sordariomycetes</taxon>
        <taxon>Hypocreomycetidae</taxon>
        <taxon>Hypocreales</taxon>
        <taxon>Nectriaceae</taxon>
        <taxon>Fusarium</taxon>
    </lineage>
</organism>
<name>A0AAN5Z317_FUSAU</name>
<dbReference type="Pfam" id="PF01425">
    <property type="entry name" value="Amidase"/>
    <property type="match status" value="2"/>
</dbReference>
<reference evidence="2 3" key="1">
    <citation type="submission" date="2020-02" db="EMBL/GenBank/DDBJ databases">
        <title>Identification and distribution of gene clusters putatively required for synthesis of sphingolipid metabolism inhibitors in phylogenetically diverse species of the filamentous fungus Fusarium.</title>
        <authorList>
            <person name="Kim H.-S."/>
            <person name="Busman M."/>
            <person name="Brown D.W."/>
            <person name="Divon H."/>
            <person name="Uhlig S."/>
            <person name="Proctor R.H."/>
        </authorList>
    </citation>
    <scope>NUCLEOTIDE SEQUENCE [LARGE SCALE GENOMIC DNA]</scope>
    <source>
        <strain evidence="2 3">NRRL 2903</strain>
    </source>
</reference>
<protein>
    <recommendedName>
        <fullName evidence="1">Amidase domain-containing protein</fullName>
    </recommendedName>
</protein>
<proteinExistence type="predicted"/>
<feature type="domain" description="Amidase" evidence="1">
    <location>
        <begin position="185"/>
        <end position="333"/>
    </location>
</feature>
<evidence type="ECO:0000313" key="2">
    <source>
        <dbReference type="EMBL" id="KAF5230431.1"/>
    </source>
</evidence>
<dbReference type="Gene3D" id="3.90.1300.10">
    <property type="entry name" value="Amidase signature (AS) domain"/>
    <property type="match status" value="1"/>
</dbReference>
<dbReference type="InterPro" id="IPR036928">
    <property type="entry name" value="AS_sf"/>
</dbReference>
<accession>A0AAN5Z317</accession>
<dbReference type="PANTHER" id="PTHR42678:SF34">
    <property type="entry name" value="OS04G0183300 PROTEIN"/>
    <property type="match status" value="1"/>
</dbReference>
<dbReference type="AlphaFoldDB" id="A0AAN5Z317"/>
<dbReference type="Proteomes" id="UP000537989">
    <property type="component" value="Unassembled WGS sequence"/>
</dbReference>
<sequence>MTPPINLLTATASELQTRLADNSTTSHHLVKIYLDQIRHYNGYLKAVIATAPEDLLNKTAAALDQERIQGHVRGPLHGIPILVKDNVATGPALGLPTTCGSLALQGSKLRHNAGIIDQLQAAGAIILGKANLSEWAWYRSDFADSGWSAVGGQTQSAYVRGGFSRNNDSNGEPRRLLFWICRCSAAGMSPFSIGTETMGSLIMPSDRSALYTIKPTLKLVPQDGIIPITHEADSAGPMAKSVLDMANLLDVLVDPKLATRPEGGYKTAVTGSWGNIRIGVVDAKKWLFPAKVVKYNKEATDQMLRDWDAAVEKLKSVVKVVKPMTLVSVEEATEGGKRDIWQAFDTTFKPLLEDYLKTVDDCKISTLEDLIAFNTQHAEQELPPSADNQAGLIRASHAAMQPNRYRELIDFARNRCGPNGIDRVLDDNQVDIIIGPGDGALFNIAGTAGQQKNWPLQT</sequence>
<dbReference type="PANTHER" id="PTHR42678">
    <property type="entry name" value="AMIDASE"/>
    <property type="match status" value="1"/>
</dbReference>
<dbReference type="InterPro" id="IPR023631">
    <property type="entry name" value="Amidase_dom"/>
</dbReference>
<dbReference type="EMBL" id="JAAMOD010000349">
    <property type="protein sequence ID" value="KAF5230431.1"/>
    <property type="molecule type" value="Genomic_DNA"/>
</dbReference>